<evidence type="ECO:0000313" key="3">
    <source>
        <dbReference type="Proteomes" id="UP000536509"/>
    </source>
</evidence>
<dbReference type="EMBL" id="JABEVX010000004">
    <property type="protein sequence ID" value="NNT72355.1"/>
    <property type="molecule type" value="Genomic_DNA"/>
</dbReference>
<feature type="transmembrane region" description="Helical" evidence="1">
    <location>
        <begin position="15"/>
        <end position="40"/>
    </location>
</feature>
<sequence length="202" mass="23349">MEEKIYDWEDKRKNYLLVAIICSVIGLYFFLGVITGSYIFKNSELITIEELVISESPKFMETKGKNGRKWIEFKCLNTKANFKIENFDYKCVDDDEIIDNIKIADTVAITISKKKLSNIKEDSSCEIHGLVKKNKQYLNLECRNKADNNDGTMGFIMAFTLTIMTGLVASFSNKPKIFDKFDPEVLIWIVMIILFILLRLIL</sequence>
<comment type="caution">
    <text evidence="2">The sequence shown here is derived from an EMBL/GenBank/DDBJ whole genome shotgun (WGS) entry which is preliminary data.</text>
</comment>
<accession>A0A7Y3RA69</accession>
<evidence type="ECO:0000256" key="1">
    <source>
        <dbReference type="SAM" id="Phobius"/>
    </source>
</evidence>
<organism evidence="2 3">
    <name type="scientific">Flavobacterium rivulicola</name>
    <dbReference type="NCBI Taxonomy" id="2732161"/>
    <lineage>
        <taxon>Bacteria</taxon>
        <taxon>Pseudomonadati</taxon>
        <taxon>Bacteroidota</taxon>
        <taxon>Flavobacteriia</taxon>
        <taxon>Flavobacteriales</taxon>
        <taxon>Flavobacteriaceae</taxon>
        <taxon>Flavobacterium</taxon>
    </lineage>
</organism>
<feature type="transmembrane region" description="Helical" evidence="1">
    <location>
        <begin position="153"/>
        <end position="173"/>
    </location>
</feature>
<dbReference type="RefSeq" id="WP_171222531.1">
    <property type="nucleotide sequence ID" value="NZ_CP121446.1"/>
</dbReference>
<proteinExistence type="predicted"/>
<evidence type="ECO:0000313" key="2">
    <source>
        <dbReference type="EMBL" id="NNT72355.1"/>
    </source>
</evidence>
<feature type="transmembrane region" description="Helical" evidence="1">
    <location>
        <begin position="185"/>
        <end position="201"/>
    </location>
</feature>
<dbReference type="Proteomes" id="UP000536509">
    <property type="component" value="Unassembled WGS sequence"/>
</dbReference>
<keyword evidence="1" id="KW-0472">Membrane</keyword>
<protein>
    <submittedName>
        <fullName evidence="2">Uncharacterized protein</fullName>
    </submittedName>
</protein>
<keyword evidence="1" id="KW-1133">Transmembrane helix</keyword>
<name>A0A7Y3RA69_9FLAO</name>
<keyword evidence="3" id="KW-1185">Reference proteome</keyword>
<keyword evidence="1" id="KW-0812">Transmembrane</keyword>
<gene>
    <name evidence="2" type="ORF">HKT18_09030</name>
</gene>
<dbReference type="AlphaFoldDB" id="A0A7Y3RA69"/>
<reference evidence="2 3" key="1">
    <citation type="submission" date="2020-05" db="EMBL/GenBank/DDBJ databases">
        <title>Draft genome of Flavobacterium sp. IMCC34852.</title>
        <authorList>
            <person name="Song J."/>
            <person name="Cho J.-C."/>
        </authorList>
    </citation>
    <scope>NUCLEOTIDE SEQUENCE [LARGE SCALE GENOMIC DNA]</scope>
    <source>
        <strain evidence="2 3">IMCC34852</strain>
    </source>
</reference>